<sequence>MATPSTNTNFAAQDQPEDLSVAVELKFLVPFLPRDGANLNIIGDPQLEVLDFVEHAQAVKTEDESKIWKHAFSKIANTIQLVPNQFAFTTYELEDLKRQERSCWASHWVVKKSNSAEPAKNHKHRDDWIWVPVEVNSPKMPRNDPNTNQIIASVMDAIKTRHCVISNYSCEIHVHIGRMDGFAFSLPTLKRIAMLVWMIEPVLRSVKDPRSPNFQHVYTWSSAAREHSRLAMDLRCGKAAYVPQAQGLNGLPRILKRYLKDPSSKASQHLDAFRFIVAARSHVDLGRLMSGEGRPYRRLGYNFSAFGGEDERALTNPKTVECRFLEGTMDTGAMLGWIEIFGRMIDIALDGCREEDRFATLLLYAGERETPESDSMAFVRLMEELGISDKIYRHIQMMIQEIHG</sequence>
<keyword evidence="2" id="KW-1185">Reference proteome</keyword>
<evidence type="ECO:0008006" key="3">
    <source>
        <dbReference type="Google" id="ProtNLM"/>
    </source>
</evidence>
<evidence type="ECO:0000313" key="1">
    <source>
        <dbReference type="EMBL" id="KAK9425447.1"/>
    </source>
</evidence>
<dbReference type="EMBL" id="JARVKF010000016">
    <property type="protein sequence ID" value="KAK9425447.1"/>
    <property type="molecule type" value="Genomic_DNA"/>
</dbReference>
<reference evidence="1 2" key="1">
    <citation type="journal article" date="2024" name="J. Plant Pathol.">
        <title>Sequence and assembly of the genome of Seiridium unicorne, isolate CBS 538.82, causal agent of cypress canker disease.</title>
        <authorList>
            <person name="Scali E."/>
            <person name="Rocca G.D."/>
            <person name="Danti R."/>
            <person name="Garbelotto M."/>
            <person name="Barberini S."/>
            <person name="Baroncelli R."/>
            <person name="Emiliani G."/>
        </authorList>
    </citation>
    <scope>NUCLEOTIDE SEQUENCE [LARGE SCALE GENOMIC DNA]</scope>
    <source>
        <strain evidence="1 2">BM-138-508</strain>
    </source>
</reference>
<protein>
    <recommendedName>
        <fullName evidence="3">Amidoligase enzyme</fullName>
    </recommendedName>
</protein>
<proteinExistence type="predicted"/>
<dbReference type="Proteomes" id="UP001408356">
    <property type="component" value="Unassembled WGS sequence"/>
</dbReference>
<dbReference type="Pfam" id="PF12224">
    <property type="entry name" value="Amidoligase_2"/>
    <property type="match status" value="1"/>
</dbReference>
<evidence type="ECO:0000313" key="2">
    <source>
        <dbReference type="Proteomes" id="UP001408356"/>
    </source>
</evidence>
<comment type="caution">
    <text evidence="1">The sequence shown here is derived from an EMBL/GenBank/DDBJ whole genome shotgun (WGS) entry which is preliminary data.</text>
</comment>
<dbReference type="PANTHER" id="PTHR36847:SF1">
    <property type="entry name" value="AMIDOLIGASE ENZYME"/>
    <property type="match status" value="1"/>
</dbReference>
<organism evidence="1 2">
    <name type="scientific">Seiridium unicorne</name>
    <dbReference type="NCBI Taxonomy" id="138068"/>
    <lineage>
        <taxon>Eukaryota</taxon>
        <taxon>Fungi</taxon>
        <taxon>Dikarya</taxon>
        <taxon>Ascomycota</taxon>
        <taxon>Pezizomycotina</taxon>
        <taxon>Sordariomycetes</taxon>
        <taxon>Xylariomycetidae</taxon>
        <taxon>Amphisphaeriales</taxon>
        <taxon>Sporocadaceae</taxon>
        <taxon>Seiridium</taxon>
    </lineage>
</organism>
<gene>
    <name evidence="1" type="ORF">SUNI508_12981</name>
</gene>
<dbReference type="PANTHER" id="PTHR36847">
    <property type="entry name" value="AMIDOLIGASE ENZYME"/>
    <property type="match status" value="1"/>
</dbReference>
<name>A0ABR2VEW1_9PEZI</name>
<dbReference type="InterPro" id="IPR022025">
    <property type="entry name" value="Amidoligase_2"/>
</dbReference>
<accession>A0ABR2VEW1</accession>